<dbReference type="Pfam" id="PF02350">
    <property type="entry name" value="Epimerase_2"/>
    <property type="match status" value="1"/>
</dbReference>
<dbReference type="PANTHER" id="PTHR43174:SF1">
    <property type="entry name" value="UDP-N-ACETYLGLUCOSAMINE 2-EPIMERASE"/>
    <property type="match status" value="1"/>
</dbReference>
<gene>
    <name evidence="2" type="ORF">LCGC14_1408700</name>
</gene>
<name>A0A0F9JV76_9ZZZZ</name>
<sequence>MKIILVGGARPNFIKIAPLIWELKKKHEKVDGIDYLFVHTGQHYDNEMSNIFLKDLDLPNPDINLRVGSASNAVQTANIMIRFEQVCINEQPDIAIVVGDVNSTIASTLVAAKLGIKTAHVESGLRSFDRTMPEEINRILTDSISELLFTTCRDADDNLRREGIPKEKIFFVGNIMIDSLNHFKEKAKKIKAFKKFGLSPGNYAVLTLHRPSNVDDKESLKGILSAINDISNHMPIVFPIHPRTRNSVKRFALNNYLVNKNSIHLSKALSYLEFISLLMDAKFVLTDSGGIQEETTILGIPCLTLRNNTERPITVKEGTNTIIGNNSEKIIKESMKILKEGNKEKLTIPELWDGNAAKRIIDILISQMSK</sequence>
<dbReference type="CDD" id="cd03786">
    <property type="entry name" value="GTB_UDP-GlcNAc_2-Epimerase"/>
    <property type="match status" value="1"/>
</dbReference>
<evidence type="ECO:0000313" key="2">
    <source>
        <dbReference type="EMBL" id="KKM73613.1"/>
    </source>
</evidence>
<dbReference type="InterPro" id="IPR003331">
    <property type="entry name" value="UDP_GlcNAc_Epimerase_2_dom"/>
</dbReference>
<organism evidence="2">
    <name type="scientific">marine sediment metagenome</name>
    <dbReference type="NCBI Taxonomy" id="412755"/>
    <lineage>
        <taxon>unclassified sequences</taxon>
        <taxon>metagenomes</taxon>
        <taxon>ecological metagenomes</taxon>
    </lineage>
</organism>
<dbReference type="AlphaFoldDB" id="A0A0F9JV76"/>
<accession>A0A0F9JV76</accession>
<comment type="caution">
    <text evidence="2">The sequence shown here is derived from an EMBL/GenBank/DDBJ whole genome shotgun (WGS) entry which is preliminary data.</text>
</comment>
<evidence type="ECO:0000259" key="1">
    <source>
        <dbReference type="Pfam" id="PF02350"/>
    </source>
</evidence>
<dbReference type="NCBIfam" id="TIGR00236">
    <property type="entry name" value="wecB"/>
    <property type="match status" value="1"/>
</dbReference>
<proteinExistence type="predicted"/>
<dbReference type="SUPFAM" id="SSF53756">
    <property type="entry name" value="UDP-Glycosyltransferase/glycogen phosphorylase"/>
    <property type="match status" value="1"/>
</dbReference>
<dbReference type="EMBL" id="LAZR01009276">
    <property type="protein sequence ID" value="KKM73613.1"/>
    <property type="molecule type" value="Genomic_DNA"/>
</dbReference>
<reference evidence="2" key="1">
    <citation type="journal article" date="2015" name="Nature">
        <title>Complex archaea that bridge the gap between prokaryotes and eukaryotes.</title>
        <authorList>
            <person name="Spang A."/>
            <person name="Saw J.H."/>
            <person name="Jorgensen S.L."/>
            <person name="Zaremba-Niedzwiedzka K."/>
            <person name="Martijn J."/>
            <person name="Lind A.E."/>
            <person name="van Eijk R."/>
            <person name="Schleper C."/>
            <person name="Guy L."/>
            <person name="Ettema T.J."/>
        </authorList>
    </citation>
    <scope>NUCLEOTIDE SEQUENCE</scope>
</reference>
<protein>
    <recommendedName>
        <fullName evidence="1">UDP-N-acetylglucosamine 2-epimerase domain-containing protein</fullName>
    </recommendedName>
</protein>
<dbReference type="Gene3D" id="3.40.50.2000">
    <property type="entry name" value="Glycogen Phosphorylase B"/>
    <property type="match status" value="2"/>
</dbReference>
<dbReference type="PANTHER" id="PTHR43174">
    <property type="entry name" value="UDP-N-ACETYLGLUCOSAMINE 2-EPIMERASE"/>
    <property type="match status" value="1"/>
</dbReference>
<dbReference type="InterPro" id="IPR029767">
    <property type="entry name" value="WecB-like"/>
</dbReference>
<feature type="domain" description="UDP-N-acetylglucosamine 2-epimerase" evidence="1">
    <location>
        <begin position="28"/>
        <end position="364"/>
    </location>
</feature>